<dbReference type="InterPro" id="IPR023346">
    <property type="entry name" value="Lysozyme-like_dom_sf"/>
</dbReference>
<proteinExistence type="inferred from homology"/>
<dbReference type="EMBL" id="NHRY01000270">
    <property type="protein sequence ID" value="PPQ26297.1"/>
    <property type="molecule type" value="Genomic_DNA"/>
</dbReference>
<dbReference type="PROSITE" id="PS00922">
    <property type="entry name" value="TRANSGLYCOSYLASE"/>
    <property type="match status" value="1"/>
</dbReference>
<name>A0A2S6MVA5_RHOGL</name>
<dbReference type="Proteomes" id="UP000239724">
    <property type="component" value="Unassembled WGS sequence"/>
</dbReference>
<evidence type="ECO:0000313" key="7">
    <source>
        <dbReference type="Proteomes" id="UP000239724"/>
    </source>
</evidence>
<sequence>MRGIGHTLSRHPGARAILAGAAIIAGVYVSPAHGQSSGSGNGIGTVATHESRAEEAAWAVPRMSHAGVTEAVIPKPLRAGDAADLQRIFALQRRGKISAAIKATADLQDPLLLGSILADRYLGRYYKSSVPELSDWLARFHDLPEAPAIYALLRIKLPKGATLPPAPDVTTLKRDSEPESAPEDIDLPGNDFVRDPGLERIVLDHAQRGNMTAALRAISARRRISASYAAQLRAEVAQVAFTRNEDAMALWIAQAALASVTPRNQVSLAYYIGGLAAWRLDRLDVARTLFEGGAEAAIASPHLRAASAFWASRANRKMHDAAAMLKWLHAAAEQRLTLHGLLARRILGMDTGILPSGRLLSQADVDAVAATPQGQRAFAFLQIGQPERAEVELRTLGPQAESDSAFGQSLLMVASATGLTDFAAQLAGVLQTEDGMRHEEMRFPLPRLRPAGGFRVDPSLVYALTRQESNFNPAAISPTGARGLMQIMPETAQYITGNSMLTADQLHEPAANLAIGQRYVSYLAQVDGIGNDLIRVLASYNCGPGNFVRWAQDVHDDGDPLLFIEAIPVPETRAFVPHVLLYSWLYAARLHRQAPSLDALAADEFPRFTPLDPHSKMAMAVSAGLH</sequence>
<dbReference type="PANTHER" id="PTHR37423:SF2">
    <property type="entry name" value="MEMBRANE-BOUND LYTIC MUREIN TRANSGLYCOSYLASE C"/>
    <property type="match status" value="1"/>
</dbReference>
<keyword evidence="7" id="KW-1185">Reference proteome</keyword>
<comment type="similarity">
    <text evidence="2">Belongs to the virb1 family.</text>
</comment>
<feature type="region of interest" description="Disordered" evidence="4">
    <location>
        <begin position="166"/>
        <end position="189"/>
    </location>
</feature>
<gene>
    <name evidence="6" type="ORF">CCS01_30195</name>
</gene>
<evidence type="ECO:0000259" key="5">
    <source>
        <dbReference type="Pfam" id="PF01464"/>
    </source>
</evidence>
<dbReference type="AlphaFoldDB" id="A0A2S6MVA5"/>
<evidence type="ECO:0000256" key="3">
    <source>
        <dbReference type="ARBA" id="ARBA00022729"/>
    </source>
</evidence>
<dbReference type="InterPro" id="IPR000189">
    <property type="entry name" value="Transglyc_AS"/>
</dbReference>
<keyword evidence="3" id="KW-0732">Signal</keyword>
<dbReference type="SUPFAM" id="SSF53955">
    <property type="entry name" value="Lysozyme-like"/>
    <property type="match status" value="1"/>
</dbReference>
<dbReference type="GO" id="GO:0004553">
    <property type="term" value="F:hydrolase activity, hydrolyzing O-glycosyl compounds"/>
    <property type="evidence" value="ECO:0007669"/>
    <property type="project" value="InterPro"/>
</dbReference>
<dbReference type="InterPro" id="IPR008258">
    <property type="entry name" value="Transglycosylase_SLT_dom_1"/>
</dbReference>
<evidence type="ECO:0000256" key="2">
    <source>
        <dbReference type="ARBA" id="ARBA00009387"/>
    </source>
</evidence>
<comment type="caution">
    <text evidence="6">The sequence shown here is derived from an EMBL/GenBank/DDBJ whole genome shotgun (WGS) entry which is preliminary data.</text>
</comment>
<evidence type="ECO:0000256" key="1">
    <source>
        <dbReference type="ARBA" id="ARBA00007734"/>
    </source>
</evidence>
<dbReference type="InterPro" id="IPR008939">
    <property type="entry name" value="Lytic_TGlycosylase_superhlx_U"/>
</dbReference>
<protein>
    <recommendedName>
        <fullName evidence="5">Transglycosylase SLT domain-containing protein</fullName>
    </recommendedName>
</protein>
<dbReference type="GO" id="GO:0000270">
    <property type="term" value="P:peptidoglycan metabolic process"/>
    <property type="evidence" value="ECO:0007669"/>
    <property type="project" value="InterPro"/>
</dbReference>
<dbReference type="CDD" id="cd13401">
    <property type="entry name" value="Slt70-like"/>
    <property type="match status" value="1"/>
</dbReference>
<dbReference type="GO" id="GO:0016020">
    <property type="term" value="C:membrane"/>
    <property type="evidence" value="ECO:0007669"/>
    <property type="project" value="InterPro"/>
</dbReference>
<dbReference type="GO" id="GO:0042597">
    <property type="term" value="C:periplasmic space"/>
    <property type="evidence" value="ECO:0007669"/>
    <property type="project" value="InterPro"/>
</dbReference>
<dbReference type="SUPFAM" id="SSF48435">
    <property type="entry name" value="Bacterial muramidases"/>
    <property type="match status" value="1"/>
</dbReference>
<accession>A0A2S6MVA5</accession>
<dbReference type="Gene3D" id="1.10.530.10">
    <property type="match status" value="1"/>
</dbReference>
<evidence type="ECO:0000256" key="4">
    <source>
        <dbReference type="SAM" id="MobiDB-lite"/>
    </source>
</evidence>
<dbReference type="Pfam" id="PF01464">
    <property type="entry name" value="SLT"/>
    <property type="match status" value="1"/>
</dbReference>
<comment type="similarity">
    <text evidence="1">Belongs to the transglycosylase Slt family.</text>
</comment>
<dbReference type="PANTHER" id="PTHR37423">
    <property type="entry name" value="SOLUBLE LYTIC MUREIN TRANSGLYCOSYLASE-RELATED"/>
    <property type="match status" value="1"/>
</dbReference>
<evidence type="ECO:0000313" key="6">
    <source>
        <dbReference type="EMBL" id="PPQ26297.1"/>
    </source>
</evidence>
<feature type="domain" description="Transglycosylase SLT" evidence="5">
    <location>
        <begin position="454"/>
        <end position="555"/>
    </location>
</feature>
<reference evidence="6 7" key="1">
    <citation type="journal article" date="2018" name="Arch. Microbiol.">
        <title>New insights into the metabolic potential of the phototrophic purple bacterium Rhodopila globiformis DSM 161(T) from its draft genome sequence and evidence for a vanadium-dependent nitrogenase.</title>
        <authorList>
            <person name="Imhoff J.F."/>
            <person name="Rahn T."/>
            <person name="Kunzel S."/>
            <person name="Neulinger S.C."/>
        </authorList>
    </citation>
    <scope>NUCLEOTIDE SEQUENCE [LARGE SCALE GENOMIC DNA]</scope>
    <source>
        <strain evidence="6 7">DSM 161</strain>
    </source>
</reference>
<dbReference type="GO" id="GO:0008933">
    <property type="term" value="F:peptidoglycan lytic transglycosylase activity"/>
    <property type="evidence" value="ECO:0007669"/>
    <property type="project" value="InterPro"/>
</dbReference>
<organism evidence="6 7">
    <name type="scientific">Rhodopila globiformis</name>
    <name type="common">Rhodopseudomonas globiformis</name>
    <dbReference type="NCBI Taxonomy" id="1071"/>
    <lineage>
        <taxon>Bacteria</taxon>
        <taxon>Pseudomonadati</taxon>
        <taxon>Pseudomonadota</taxon>
        <taxon>Alphaproteobacteria</taxon>
        <taxon>Acetobacterales</taxon>
        <taxon>Acetobacteraceae</taxon>
        <taxon>Rhodopila</taxon>
    </lineage>
</organism>